<name>A0ABT4R1J9_9HYPH</name>
<dbReference type="RefSeq" id="WP_269907744.1">
    <property type="nucleotide sequence ID" value="NZ_JAPFQA010000014.1"/>
</dbReference>
<comment type="caution">
    <text evidence="2">The sequence shown here is derived from an EMBL/GenBank/DDBJ whole genome shotgun (WGS) entry which is preliminary data.</text>
</comment>
<dbReference type="PANTHER" id="PTHR33840:SF1">
    <property type="entry name" value="TLE1 PHOSPHOLIPASE DOMAIN-CONTAINING PROTEIN"/>
    <property type="match status" value="1"/>
</dbReference>
<feature type="domain" description="T6SS Phospholipase effector Tle1-like catalytic" evidence="1">
    <location>
        <begin position="9"/>
        <end position="301"/>
    </location>
</feature>
<dbReference type="InterPro" id="IPR018712">
    <property type="entry name" value="Tle1-like_cat"/>
</dbReference>
<dbReference type="EMBL" id="JAPFQA010000014">
    <property type="protein sequence ID" value="MCZ8547453.1"/>
    <property type="molecule type" value="Genomic_DNA"/>
</dbReference>
<evidence type="ECO:0000313" key="2">
    <source>
        <dbReference type="EMBL" id="MCZ8547453.1"/>
    </source>
</evidence>
<keyword evidence="3" id="KW-1185">Reference proteome</keyword>
<dbReference type="Pfam" id="PF09994">
    <property type="entry name" value="T6SS_Tle1-like_cat"/>
    <property type="match status" value="1"/>
</dbReference>
<gene>
    <name evidence="2" type="ORF">OOJ09_24970</name>
</gene>
<feature type="non-terminal residue" evidence="2">
    <location>
        <position position="1"/>
    </location>
</feature>
<organism evidence="2 3">
    <name type="scientific">Mesorhizobium qingshengii</name>
    <dbReference type="NCBI Taxonomy" id="1165689"/>
    <lineage>
        <taxon>Bacteria</taxon>
        <taxon>Pseudomonadati</taxon>
        <taxon>Pseudomonadota</taxon>
        <taxon>Alphaproteobacteria</taxon>
        <taxon>Hyphomicrobiales</taxon>
        <taxon>Phyllobacteriaceae</taxon>
        <taxon>Mesorhizobium</taxon>
    </lineage>
</organism>
<evidence type="ECO:0000259" key="1">
    <source>
        <dbReference type="Pfam" id="PF09994"/>
    </source>
</evidence>
<accession>A0ABT4R1J9</accession>
<evidence type="ECO:0000313" key="3">
    <source>
        <dbReference type="Proteomes" id="UP001152178"/>
    </source>
</evidence>
<sequence length="462" mass="51525">KQSVRTMAKRIIILLDGTWNDVEFSKQDTNIVRLRNIISANLGSGSAILAKAVRGPELKPGQKIAAGRTTSDGQENLVFYERGVGTNGIDKIRGGLLGEGLDVSVRSAYRFLSFYYRPGDSIFVFGFSRGAYSARTLVGYIGAAGLLKRDSCTRHLEGVAWAFYRTPPNDRLPGVWASLTPYVHNRDDFRIDCLGVFDTVGALGVPLNLFSRLNRNRFEFHSVELSSITKVNLQALAIDEHRQPFQAAVWRKPRFKSLSSVTEQVWFSGVHADIGGGYWTDEQRHQWGVAADDISLDWMLKRIGHFFPQFPFRPGHDWATVGDSWSFSPTHNSRSLPFRLMPSALRVINNSSVLRGRAFETIVCQDRNADPIGEMVHVSTLSRLGARVYDGDVMANYYPHNLMASLNTIEVTYGFSKKTSGEYDLLVVDWSGVPMSPKNPGDVSRICTLLASARSRMQVPAH</sequence>
<dbReference type="PANTHER" id="PTHR33840">
    <property type="match status" value="1"/>
</dbReference>
<reference evidence="2" key="1">
    <citation type="submission" date="2022-11" db="EMBL/GenBank/DDBJ databases">
        <authorList>
            <person name="Coimbra C."/>
        </authorList>
    </citation>
    <scope>NUCLEOTIDE SEQUENCE</scope>
    <source>
        <strain evidence="2">Jales19</strain>
    </source>
</reference>
<protein>
    <submittedName>
        <fullName evidence="2">DUF2235 domain-containing protein</fullName>
    </submittedName>
</protein>
<dbReference type="Proteomes" id="UP001152178">
    <property type="component" value="Unassembled WGS sequence"/>
</dbReference>
<proteinExistence type="predicted"/>